<dbReference type="Gene3D" id="2.20.25.10">
    <property type="match status" value="2"/>
</dbReference>
<dbReference type="GO" id="GO:0046872">
    <property type="term" value="F:metal ion binding"/>
    <property type="evidence" value="ECO:0007669"/>
    <property type="project" value="UniProtKB-KW"/>
</dbReference>
<evidence type="ECO:0000256" key="1">
    <source>
        <dbReference type="ARBA" id="ARBA00008925"/>
    </source>
</evidence>
<accession>A0AAN9I262</accession>
<dbReference type="InterPro" id="IPR019761">
    <property type="entry name" value="DNA-dir_RNA_pol-M_15_CS"/>
</dbReference>
<dbReference type="GO" id="GO:0006367">
    <property type="term" value="P:transcription initiation at RNA polymerase II promoter"/>
    <property type="evidence" value="ECO:0007669"/>
    <property type="project" value="TreeGrafter"/>
</dbReference>
<proteinExistence type="inferred from homology"/>
<evidence type="ECO:0000313" key="9">
    <source>
        <dbReference type="EMBL" id="KAK7264698.1"/>
    </source>
</evidence>
<dbReference type="EMBL" id="JAYKXN010000008">
    <property type="protein sequence ID" value="KAK7264698.1"/>
    <property type="molecule type" value="Genomic_DNA"/>
</dbReference>
<evidence type="ECO:0000256" key="4">
    <source>
        <dbReference type="ARBA" id="ARBA00022833"/>
    </source>
</evidence>
<comment type="similarity">
    <text evidence="1">Belongs to the archaeal RpoM/eukaryotic RPA12/RPB9/RPC11 RNA polymerase family.</text>
</comment>
<dbReference type="PANTHER" id="PTHR11239">
    <property type="entry name" value="DNA-DIRECTED RNA POLYMERASE"/>
    <property type="match status" value="1"/>
</dbReference>
<evidence type="ECO:0000256" key="7">
    <source>
        <dbReference type="SAM" id="MobiDB-lite"/>
    </source>
</evidence>
<evidence type="ECO:0000259" key="8">
    <source>
        <dbReference type="SMART" id="SM00661"/>
    </source>
</evidence>
<keyword evidence="2" id="KW-0240">DNA-directed RNA polymerase</keyword>
<dbReference type="InterPro" id="IPR012164">
    <property type="entry name" value="Rpa12/Rpb9/Rpc10/TFS"/>
</dbReference>
<name>A0AAN9I262_CLITE</name>
<dbReference type="GO" id="GO:0003899">
    <property type="term" value="F:DNA-directed RNA polymerase activity"/>
    <property type="evidence" value="ECO:0007669"/>
    <property type="project" value="InterPro"/>
</dbReference>
<keyword evidence="6" id="KW-0539">Nucleus</keyword>
<dbReference type="AlphaFoldDB" id="A0AAN9I262"/>
<evidence type="ECO:0000256" key="6">
    <source>
        <dbReference type="ARBA" id="ARBA00023242"/>
    </source>
</evidence>
<dbReference type="PROSITE" id="PS01030">
    <property type="entry name" value="RNA_POL_M_15KD"/>
    <property type="match status" value="1"/>
</dbReference>
<keyword evidence="10" id="KW-1185">Reference proteome</keyword>
<evidence type="ECO:0000313" key="10">
    <source>
        <dbReference type="Proteomes" id="UP001359559"/>
    </source>
</evidence>
<evidence type="ECO:0000256" key="2">
    <source>
        <dbReference type="ARBA" id="ARBA00022478"/>
    </source>
</evidence>
<dbReference type="InterPro" id="IPR001529">
    <property type="entry name" value="Zn_ribbon_RPB9"/>
</dbReference>
<sequence>MSTLKFCRKCNNVMFPKDDKERKILLYACGHCDHEEVADSNIVYRTMIHHPDQQGTQEPKNAAIDPTIPRNIAEDPTLPRTKNVRCSQCNHGEAVFFERDGEVKRGLLTVIGRLSETTQDEDLAIVELGSYRMADGLFGSATAIRHRSILAPSECSETMYYVGDVLKFLNVCRHRHQERKVQHSILFAATQSVTTDGETRTLPSFLKSRFNFEAFSISNPLLLSRNETVLCKTWLVLVLLAFNF</sequence>
<evidence type="ECO:0000256" key="5">
    <source>
        <dbReference type="ARBA" id="ARBA00023163"/>
    </source>
</evidence>
<dbReference type="Pfam" id="PF02150">
    <property type="entry name" value="Zn_ribbon_RPB9"/>
    <property type="match status" value="1"/>
</dbReference>
<dbReference type="GO" id="GO:0006283">
    <property type="term" value="P:transcription-coupled nucleotide-excision repair"/>
    <property type="evidence" value="ECO:0007669"/>
    <property type="project" value="TreeGrafter"/>
</dbReference>
<feature type="domain" description="DNA-directed RNA polymerase II subunit RPB9-like zinc ribbon" evidence="8">
    <location>
        <begin position="5"/>
        <end position="58"/>
    </location>
</feature>
<protein>
    <recommendedName>
        <fullName evidence="8">DNA-directed RNA polymerase II subunit RPB9-like zinc ribbon domain-containing protein</fullName>
    </recommendedName>
</protein>
<organism evidence="9 10">
    <name type="scientific">Clitoria ternatea</name>
    <name type="common">Butterfly pea</name>
    <dbReference type="NCBI Taxonomy" id="43366"/>
    <lineage>
        <taxon>Eukaryota</taxon>
        <taxon>Viridiplantae</taxon>
        <taxon>Streptophyta</taxon>
        <taxon>Embryophyta</taxon>
        <taxon>Tracheophyta</taxon>
        <taxon>Spermatophyta</taxon>
        <taxon>Magnoliopsida</taxon>
        <taxon>eudicotyledons</taxon>
        <taxon>Gunneridae</taxon>
        <taxon>Pentapetalae</taxon>
        <taxon>rosids</taxon>
        <taxon>fabids</taxon>
        <taxon>Fabales</taxon>
        <taxon>Fabaceae</taxon>
        <taxon>Papilionoideae</taxon>
        <taxon>50 kb inversion clade</taxon>
        <taxon>NPAAA clade</taxon>
        <taxon>indigoferoid/millettioid clade</taxon>
        <taxon>Phaseoleae</taxon>
        <taxon>Clitoria</taxon>
    </lineage>
</organism>
<keyword evidence="4" id="KW-0862">Zinc</keyword>
<dbReference type="SMART" id="SM00661">
    <property type="entry name" value="RPOL9"/>
    <property type="match status" value="1"/>
</dbReference>
<keyword evidence="3" id="KW-0479">Metal-binding</keyword>
<dbReference type="Proteomes" id="UP001359559">
    <property type="component" value="Unassembled WGS sequence"/>
</dbReference>
<dbReference type="GO" id="GO:0005665">
    <property type="term" value="C:RNA polymerase II, core complex"/>
    <property type="evidence" value="ECO:0007669"/>
    <property type="project" value="TreeGrafter"/>
</dbReference>
<dbReference type="PANTHER" id="PTHR11239:SF1">
    <property type="entry name" value="DNA-DIRECTED RNA POLYMERASE II SUBUNIT RPB9"/>
    <property type="match status" value="1"/>
</dbReference>
<keyword evidence="5" id="KW-0804">Transcription</keyword>
<dbReference type="GO" id="GO:0001193">
    <property type="term" value="P:maintenance of transcriptional fidelity during transcription elongation by RNA polymerase II"/>
    <property type="evidence" value="ECO:0007669"/>
    <property type="project" value="TreeGrafter"/>
</dbReference>
<reference evidence="9 10" key="1">
    <citation type="submission" date="2024-01" db="EMBL/GenBank/DDBJ databases">
        <title>The genomes of 5 underutilized Papilionoideae crops provide insights into root nodulation and disease resistance.</title>
        <authorList>
            <person name="Yuan L."/>
        </authorList>
    </citation>
    <scope>NUCLEOTIDE SEQUENCE [LARGE SCALE GENOMIC DNA]</scope>
    <source>
        <strain evidence="9">LY-2023</strain>
        <tissue evidence="9">Leaf</tissue>
    </source>
</reference>
<evidence type="ECO:0000256" key="3">
    <source>
        <dbReference type="ARBA" id="ARBA00022723"/>
    </source>
</evidence>
<gene>
    <name evidence="9" type="ORF">RJT34_32308</name>
</gene>
<comment type="caution">
    <text evidence="9">The sequence shown here is derived from an EMBL/GenBank/DDBJ whole genome shotgun (WGS) entry which is preliminary data.</text>
</comment>
<feature type="region of interest" description="Disordered" evidence="7">
    <location>
        <begin position="51"/>
        <end position="78"/>
    </location>
</feature>
<dbReference type="SUPFAM" id="SSF57783">
    <property type="entry name" value="Zinc beta-ribbon"/>
    <property type="match status" value="1"/>
</dbReference>